<keyword evidence="4" id="KW-1185">Reference proteome</keyword>
<gene>
    <name evidence="3" type="ORF">BDP27DRAFT_1444075</name>
</gene>
<name>A0A9P5UCZ9_9AGAR</name>
<comment type="caution">
    <text evidence="3">The sequence shown here is derived from an EMBL/GenBank/DDBJ whole genome shotgun (WGS) entry which is preliminary data.</text>
</comment>
<keyword evidence="1" id="KW-0175">Coiled coil</keyword>
<reference evidence="3" key="1">
    <citation type="submission" date="2020-11" db="EMBL/GenBank/DDBJ databases">
        <authorList>
            <consortium name="DOE Joint Genome Institute"/>
            <person name="Ahrendt S."/>
            <person name="Riley R."/>
            <person name="Andreopoulos W."/>
            <person name="Labutti K."/>
            <person name="Pangilinan J."/>
            <person name="Ruiz-Duenas F.J."/>
            <person name="Barrasa J.M."/>
            <person name="Sanchez-Garcia M."/>
            <person name="Camarero S."/>
            <person name="Miyauchi S."/>
            <person name="Serrano A."/>
            <person name="Linde D."/>
            <person name="Babiker R."/>
            <person name="Drula E."/>
            <person name="Ayuso-Fernandez I."/>
            <person name="Pacheco R."/>
            <person name="Padilla G."/>
            <person name="Ferreira P."/>
            <person name="Barriuso J."/>
            <person name="Kellner H."/>
            <person name="Castanera R."/>
            <person name="Alfaro M."/>
            <person name="Ramirez L."/>
            <person name="Pisabarro A.G."/>
            <person name="Kuo A."/>
            <person name="Tritt A."/>
            <person name="Lipzen A."/>
            <person name="He G."/>
            <person name="Yan M."/>
            <person name="Ng V."/>
            <person name="Cullen D."/>
            <person name="Martin F."/>
            <person name="Rosso M.-N."/>
            <person name="Henrissat B."/>
            <person name="Hibbett D."/>
            <person name="Martinez A.T."/>
            <person name="Grigoriev I.V."/>
        </authorList>
    </citation>
    <scope>NUCLEOTIDE SEQUENCE</scope>
    <source>
        <strain evidence="3">AH 40177</strain>
    </source>
</reference>
<protein>
    <submittedName>
        <fullName evidence="3">Uncharacterized protein</fullName>
    </submittedName>
</protein>
<evidence type="ECO:0000313" key="4">
    <source>
        <dbReference type="Proteomes" id="UP000772434"/>
    </source>
</evidence>
<evidence type="ECO:0000313" key="3">
    <source>
        <dbReference type="EMBL" id="KAF9074657.1"/>
    </source>
</evidence>
<evidence type="ECO:0000256" key="2">
    <source>
        <dbReference type="SAM" id="MobiDB-lite"/>
    </source>
</evidence>
<accession>A0A9P5UCZ9</accession>
<dbReference type="Proteomes" id="UP000772434">
    <property type="component" value="Unassembled WGS sequence"/>
</dbReference>
<proteinExistence type="predicted"/>
<dbReference type="OrthoDB" id="2956697at2759"/>
<feature type="region of interest" description="Disordered" evidence="2">
    <location>
        <begin position="267"/>
        <end position="353"/>
    </location>
</feature>
<dbReference type="EMBL" id="JADNRY010000012">
    <property type="protein sequence ID" value="KAF9074657.1"/>
    <property type="molecule type" value="Genomic_DNA"/>
</dbReference>
<evidence type="ECO:0000256" key="1">
    <source>
        <dbReference type="SAM" id="Coils"/>
    </source>
</evidence>
<organism evidence="3 4">
    <name type="scientific">Rhodocollybia butyracea</name>
    <dbReference type="NCBI Taxonomy" id="206335"/>
    <lineage>
        <taxon>Eukaryota</taxon>
        <taxon>Fungi</taxon>
        <taxon>Dikarya</taxon>
        <taxon>Basidiomycota</taxon>
        <taxon>Agaricomycotina</taxon>
        <taxon>Agaricomycetes</taxon>
        <taxon>Agaricomycetidae</taxon>
        <taxon>Agaricales</taxon>
        <taxon>Marasmiineae</taxon>
        <taxon>Omphalotaceae</taxon>
        <taxon>Rhodocollybia</taxon>
    </lineage>
</organism>
<feature type="coiled-coil region" evidence="1">
    <location>
        <begin position="14"/>
        <end position="98"/>
    </location>
</feature>
<feature type="compositionally biased region" description="Polar residues" evidence="2">
    <location>
        <begin position="341"/>
        <end position="353"/>
    </location>
</feature>
<dbReference type="AlphaFoldDB" id="A0A9P5UCZ9"/>
<dbReference type="Gene3D" id="1.10.287.1490">
    <property type="match status" value="1"/>
</dbReference>
<feature type="compositionally biased region" description="Polar residues" evidence="2">
    <location>
        <begin position="315"/>
        <end position="327"/>
    </location>
</feature>
<sequence length="353" mass="40063">MDDTDMAAVLMKALDDCQGRVTALERQLKDVDNLALSNLKHKVTQLEAELKQAGKQNEALQSEIAILRLQYKDLNAKKQETRLELDDLRMKLTSLERYLTETRVKENLPTTALARIQTLLQFLPRIQDSSRNLSPGLKKTPGFNIQEYLRRAAPYRLWSEKSYFILQESTITQCGSDQHYLTCSPMAMTIPGTNFFVESTYDKLHGQSRELFAILTFWPGYLRRHLQMPRYKGTLPRGCLCLRAYLPVPSPIMPIITIPLYIETSPRTKSSNQASNENERDFEQQPNQARRASHSLLKAGITTTSSKRKRWSKPLATTASNSRASSGTKGGEATEIRNHYNTDSVGDTTSDED</sequence>
<feature type="compositionally biased region" description="Polar residues" evidence="2">
    <location>
        <begin position="267"/>
        <end position="276"/>
    </location>
</feature>